<proteinExistence type="predicted"/>
<sequence>MDYRNNNKFADYHKRYMVARKMTIWNLKADPKLITLTSKKKAIRRYELWMQNAIRRVKRIREIGKKIRAVKVIQEKWLEYFYRPDSLCASELALHYQLLWAVREEMRQINNA</sequence>
<reference evidence="1 2" key="1">
    <citation type="submission" date="2018-08" db="EMBL/GenBank/DDBJ databases">
        <title>Genome and evolution of the arbuscular mycorrhizal fungus Diversispora epigaea (formerly Glomus versiforme) and its bacterial endosymbionts.</title>
        <authorList>
            <person name="Sun X."/>
            <person name="Fei Z."/>
            <person name="Harrison M."/>
        </authorList>
    </citation>
    <scope>NUCLEOTIDE SEQUENCE [LARGE SCALE GENOMIC DNA]</scope>
    <source>
        <strain evidence="1 2">IT104</strain>
    </source>
</reference>
<name>A0A397G3T7_9GLOM</name>
<dbReference type="Proteomes" id="UP000266861">
    <property type="component" value="Unassembled WGS sequence"/>
</dbReference>
<comment type="caution">
    <text evidence="1">The sequence shown here is derived from an EMBL/GenBank/DDBJ whole genome shotgun (WGS) entry which is preliminary data.</text>
</comment>
<evidence type="ECO:0000313" key="1">
    <source>
        <dbReference type="EMBL" id="RHZ45691.1"/>
    </source>
</evidence>
<gene>
    <name evidence="1" type="ORF">Glove_661g52</name>
</gene>
<accession>A0A397G3T7</accession>
<dbReference type="EMBL" id="PQFF01000541">
    <property type="protein sequence ID" value="RHZ45691.1"/>
    <property type="molecule type" value="Genomic_DNA"/>
</dbReference>
<keyword evidence="2" id="KW-1185">Reference proteome</keyword>
<organism evidence="1 2">
    <name type="scientific">Diversispora epigaea</name>
    <dbReference type="NCBI Taxonomy" id="1348612"/>
    <lineage>
        <taxon>Eukaryota</taxon>
        <taxon>Fungi</taxon>
        <taxon>Fungi incertae sedis</taxon>
        <taxon>Mucoromycota</taxon>
        <taxon>Glomeromycotina</taxon>
        <taxon>Glomeromycetes</taxon>
        <taxon>Diversisporales</taxon>
        <taxon>Diversisporaceae</taxon>
        <taxon>Diversispora</taxon>
    </lineage>
</organism>
<protein>
    <submittedName>
        <fullName evidence="1">Uncharacterized protein</fullName>
    </submittedName>
</protein>
<dbReference type="AlphaFoldDB" id="A0A397G3T7"/>
<evidence type="ECO:0000313" key="2">
    <source>
        <dbReference type="Proteomes" id="UP000266861"/>
    </source>
</evidence>